<evidence type="ECO:0000256" key="1">
    <source>
        <dbReference type="PIRSR" id="PIRSR016487-1"/>
    </source>
</evidence>
<dbReference type="Proteomes" id="UP000186351">
    <property type="component" value="Chromosome"/>
</dbReference>
<dbReference type="RefSeq" id="WP_068960368.1">
    <property type="nucleotide sequence ID" value="NZ_CAJTAP010000006.1"/>
</dbReference>
<dbReference type="PANTHER" id="PTHR40114:SF1">
    <property type="entry name" value="SLR0698 PROTEIN"/>
    <property type="match status" value="1"/>
</dbReference>
<protein>
    <submittedName>
        <fullName evidence="4">CYTH domain-containing protein</fullName>
    </submittedName>
</protein>
<gene>
    <name evidence="3" type="ORF">A4V02_04285</name>
    <name evidence="4" type="ORF">E5333_09765</name>
</gene>
<dbReference type="Gene3D" id="2.40.320.10">
    <property type="entry name" value="Hypothetical Protein Pfu-838710-001"/>
    <property type="match status" value="1"/>
</dbReference>
<dbReference type="GeneID" id="65536067"/>
<feature type="active site" description="Proton acceptor" evidence="1">
    <location>
        <position position="30"/>
    </location>
</feature>
<dbReference type="EMBL" id="SRYD01000037">
    <property type="protein sequence ID" value="TGY72873.1"/>
    <property type="molecule type" value="Genomic_DNA"/>
</dbReference>
<dbReference type="SUPFAM" id="SSF55154">
    <property type="entry name" value="CYTH-like phosphatases"/>
    <property type="match status" value="1"/>
</dbReference>
<accession>A0A1B1S888</accession>
<evidence type="ECO:0000259" key="2">
    <source>
        <dbReference type="PROSITE" id="PS51707"/>
    </source>
</evidence>
<dbReference type="OrthoDB" id="9805588at2"/>
<dbReference type="AlphaFoldDB" id="A0A1B1S888"/>
<dbReference type="Proteomes" id="UP000306630">
    <property type="component" value="Unassembled WGS sequence"/>
</dbReference>
<sequence>MAVEIERKFLVKNHDYRHMAVGSTRIMQGYLSTEIRATIRVRLCGDNAYLTVKGANIGSVRDEWEYEIPVDDAMRMLERCAAGAVIDKERYRVPHEGHMWEVDEFHGHYEGLVVAEVELSDENEEVAIPDFVGKEVTGNTRYYNSVMASADNLRVVDGRLV</sequence>
<dbReference type="PANTHER" id="PTHR40114">
    <property type="entry name" value="SLR0698 PROTEIN"/>
    <property type="match status" value="1"/>
</dbReference>
<dbReference type="STRING" id="1796646.A4V02_04285"/>
<dbReference type="PIRSF" id="PIRSF016487">
    <property type="entry name" value="CYTH_UCP016487"/>
    <property type="match status" value="1"/>
</dbReference>
<dbReference type="InterPro" id="IPR023577">
    <property type="entry name" value="CYTH_domain"/>
</dbReference>
<proteinExistence type="predicted"/>
<dbReference type="SMART" id="SM01118">
    <property type="entry name" value="CYTH"/>
    <property type="match status" value="1"/>
</dbReference>
<feature type="domain" description="CYTH" evidence="2">
    <location>
        <begin position="2"/>
        <end position="149"/>
    </location>
</feature>
<reference evidence="5" key="1">
    <citation type="submission" date="2016-04" db="EMBL/GenBank/DDBJ databases">
        <title>Complete Genome Sequences of Twelve Strains of a Stable Defined Moderately Diverse Mouse Microbiota 2 (sDMDMm2).</title>
        <authorList>
            <person name="Uchimura Y."/>
            <person name="Wyss M."/>
            <person name="Brugiroux S."/>
            <person name="Limenitakis J.P."/>
            <person name="Stecher B."/>
            <person name="McCoy K.D."/>
            <person name="Macpherson A.J."/>
        </authorList>
    </citation>
    <scope>NUCLEOTIDE SEQUENCE [LARGE SCALE GENOMIC DNA]</scope>
    <source>
        <strain evidence="5">YL27</strain>
    </source>
</reference>
<evidence type="ECO:0000313" key="6">
    <source>
        <dbReference type="Proteomes" id="UP000306630"/>
    </source>
</evidence>
<evidence type="ECO:0000313" key="4">
    <source>
        <dbReference type="EMBL" id="TGY72873.1"/>
    </source>
</evidence>
<dbReference type="KEGG" id="pary:A4V02_04285"/>
<name>A0A1B1S888_9BACT</name>
<dbReference type="PROSITE" id="PS51707">
    <property type="entry name" value="CYTH"/>
    <property type="match status" value="1"/>
</dbReference>
<dbReference type="InterPro" id="IPR012042">
    <property type="entry name" value="NeuTTM/CthTTM-like"/>
</dbReference>
<accession>A0A1Z2XKH1</accession>
<evidence type="ECO:0000313" key="3">
    <source>
        <dbReference type="EMBL" id="ANU63008.1"/>
    </source>
</evidence>
<reference evidence="3" key="2">
    <citation type="submission" date="2017-04" db="EMBL/GenBank/DDBJ databases">
        <title>Complete Genome Sequences of Twelve Strains of a Stable Defined Moderately Diverse Mouse Microbiota 2 (sDMDMm2).</title>
        <authorList>
            <person name="Uchimura Y."/>
            <person name="Wyss M."/>
            <person name="Brugiroux S."/>
            <person name="Limenitakis J.P."/>
            <person name="Stecher B."/>
            <person name="McCoy K.D."/>
            <person name="Macpherson A.J."/>
        </authorList>
    </citation>
    <scope>NUCLEOTIDE SEQUENCE</scope>
    <source>
        <strain evidence="3">YL27</strain>
    </source>
</reference>
<dbReference type="Pfam" id="PF01928">
    <property type="entry name" value="CYTH"/>
    <property type="match status" value="1"/>
</dbReference>
<reference evidence="4 6" key="3">
    <citation type="submission" date="2019-04" db="EMBL/GenBank/DDBJ databases">
        <title>Microbes associate with the intestines of laboratory mice.</title>
        <authorList>
            <person name="Navarre W."/>
            <person name="Wong E."/>
            <person name="Huang K."/>
            <person name="Tropini C."/>
            <person name="Ng K."/>
            <person name="Yu B."/>
        </authorList>
    </citation>
    <scope>NUCLEOTIDE SEQUENCE [LARGE SCALE GENOMIC DNA]</scope>
    <source>
        <strain evidence="4 6">NM06_A21</strain>
    </source>
</reference>
<dbReference type="EMBL" id="CP015402">
    <property type="protein sequence ID" value="ANU63008.1"/>
    <property type="molecule type" value="Genomic_DNA"/>
</dbReference>
<keyword evidence="5" id="KW-1185">Reference proteome</keyword>
<evidence type="ECO:0000313" key="5">
    <source>
        <dbReference type="Proteomes" id="UP000186351"/>
    </source>
</evidence>
<dbReference type="CDD" id="cd07891">
    <property type="entry name" value="CYTH-like_CthTTM-like_1"/>
    <property type="match status" value="1"/>
</dbReference>
<dbReference type="InterPro" id="IPR033469">
    <property type="entry name" value="CYTH-like_dom_sf"/>
</dbReference>
<organism evidence="3 5">
    <name type="scientific">Muribaculum intestinale</name>
    <dbReference type="NCBI Taxonomy" id="1796646"/>
    <lineage>
        <taxon>Bacteria</taxon>
        <taxon>Pseudomonadati</taxon>
        <taxon>Bacteroidota</taxon>
        <taxon>Bacteroidia</taxon>
        <taxon>Bacteroidales</taxon>
        <taxon>Muribaculaceae</taxon>
        <taxon>Muribaculum</taxon>
    </lineage>
</organism>